<dbReference type="PANTHER" id="PTHR30041:SF8">
    <property type="entry name" value="PROTEIN YFFB"/>
    <property type="match status" value="1"/>
</dbReference>
<keyword evidence="4" id="KW-1185">Reference proteome</keyword>
<dbReference type="AlphaFoldDB" id="A0A4Q9BBB0"/>
<gene>
    <name evidence="3" type="ORF">EWU20_05930</name>
</gene>
<dbReference type="Gene3D" id="3.40.30.10">
    <property type="entry name" value="Glutaredoxin"/>
    <property type="match status" value="1"/>
</dbReference>
<comment type="caution">
    <text evidence="3">The sequence shown here is derived from an EMBL/GenBank/DDBJ whole genome shotgun (WGS) entry which is preliminary data.</text>
</comment>
<evidence type="ECO:0000256" key="2">
    <source>
        <dbReference type="PROSITE-ProRule" id="PRU01282"/>
    </source>
</evidence>
<accession>A0A4Q9BBB0</accession>
<dbReference type="EMBL" id="SEWY01000003">
    <property type="protein sequence ID" value="TBH72911.1"/>
    <property type="molecule type" value="Genomic_DNA"/>
</dbReference>
<comment type="similarity">
    <text evidence="1 2">Belongs to the ArsC family.</text>
</comment>
<organism evidence="3 4">
    <name type="scientific">Aquirufa antheringensis</name>
    <dbReference type="NCBI Taxonomy" id="2516559"/>
    <lineage>
        <taxon>Bacteria</taxon>
        <taxon>Pseudomonadati</taxon>
        <taxon>Bacteroidota</taxon>
        <taxon>Cytophagia</taxon>
        <taxon>Cytophagales</taxon>
        <taxon>Flectobacillaceae</taxon>
        <taxon>Aquirufa</taxon>
    </lineage>
</organism>
<protein>
    <submittedName>
        <fullName evidence="3">Spx/MgsR family RNA polymerase-binding regulatory protein</fullName>
    </submittedName>
</protein>
<dbReference type="OrthoDB" id="9794155at2"/>
<dbReference type="NCBIfam" id="TIGR01617">
    <property type="entry name" value="arsC_related"/>
    <property type="match status" value="1"/>
</dbReference>
<evidence type="ECO:0000313" key="4">
    <source>
        <dbReference type="Proteomes" id="UP000293583"/>
    </source>
</evidence>
<dbReference type="SUPFAM" id="SSF52833">
    <property type="entry name" value="Thioredoxin-like"/>
    <property type="match status" value="1"/>
</dbReference>
<name>A0A4Q9BBB0_9BACT</name>
<dbReference type="PROSITE" id="PS51353">
    <property type="entry name" value="ARSC"/>
    <property type="match status" value="1"/>
</dbReference>
<sequence>MLTIYGIPACNTMKKAFDYLNEKGIPFAFHNYKKSGIEAAQLRYFIEQLGEETVLNKQGSTYRQLSDAEKTNLNVFTFLQEKTSAIKRPIFVLNNRCFAGFNPEELDTWLTT</sequence>
<dbReference type="RefSeq" id="WP_130923097.1">
    <property type="nucleotide sequence ID" value="NZ_JAANOM010000001.1"/>
</dbReference>
<dbReference type="InterPro" id="IPR006504">
    <property type="entry name" value="Tscrpt_reg_Spx/MgsR"/>
</dbReference>
<reference evidence="3 4" key="1">
    <citation type="submission" date="2019-02" db="EMBL/GenBank/DDBJ databases">
        <title>Genome of a new Bacteroidetes strain.</title>
        <authorList>
            <person name="Pitt A."/>
        </authorList>
    </citation>
    <scope>NUCLEOTIDE SEQUENCE [LARGE SCALE GENOMIC DNA]</scope>
    <source>
        <strain evidence="3 4">103A-SOEBACH</strain>
    </source>
</reference>
<dbReference type="InterPro" id="IPR036249">
    <property type="entry name" value="Thioredoxin-like_sf"/>
</dbReference>
<evidence type="ECO:0000313" key="3">
    <source>
        <dbReference type="EMBL" id="TBH72911.1"/>
    </source>
</evidence>
<dbReference type="PANTHER" id="PTHR30041">
    <property type="entry name" value="ARSENATE REDUCTASE"/>
    <property type="match status" value="1"/>
</dbReference>
<proteinExistence type="inferred from homology"/>
<dbReference type="InterPro" id="IPR006660">
    <property type="entry name" value="Arsenate_reductase-like"/>
</dbReference>
<evidence type="ECO:0000256" key="1">
    <source>
        <dbReference type="ARBA" id="ARBA00007198"/>
    </source>
</evidence>
<dbReference type="Proteomes" id="UP000293583">
    <property type="component" value="Unassembled WGS sequence"/>
</dbReference>
<dbReference type="Pfam" id="PF03960">
    <property type="entry name" value="ArsC"/>
    <property type="match status" value="1"/>
</dbReference>